<feature type="transmembrane region" description="Helical" evidence="1">
    <location>
        <begin position="25"/>
        <end position="42"/>
    </location>
</feature>
<reference evidence="2 3" key="1">
    <citation type="journal article" date="2018" name="Front. Plant Sci.">
        <title>Red Clover (Trifolium pratense) and Zigzag Clover (T. medium) - A Picture of Genomic Similarities and Differences.</title>
        <authorList>
            <person name="Dluhosova J."/>
            <person name="Istvanek J."/>
            <person name="Nedelnik J."/>
            <person name="Repkova J."/>
        </authorList>
    </citation>
    <scope>NUCLEOTIDE SEQUENCE [LARGE SCALE GENOMIC DNA]</scope>
    <source>
        <strain evidence="3">cv. 10/8</strain>
        <tissue evidence="2">Leaf</tissue>
    </source>
</reference>
<keyword evidence="1" id="KW-0472">Membrane</keyword>
<proteinExistence type="predicted"/>
<accession>A0A392V9C3</accession>
<comment type="caution">
    <text evidence="2">The sequence shown here is derived from an EMBL/GenBank/DDBJ whole genome shotgun (WGS) entry which is preliminary data.</text>
</comment>
<evidence type="ECO:0000313" key="3">
    <source>
        <dbReference type="Proteomes" id="UP000265520"/>
    </source>
</evidence>
<keyword evidence="1" id="KW-0812">Transmembrane</keyword>
<sequence length="51" mass="5829">MILPDQKSDRVRHCSVPTPVKRRGVMYLQLGIFSAFGLLGPIQNSIFKHFE</sequence>
<feature type="non-terminal residue" evidence="2">
    <location>
        <position position="51"/>
    </location>
</feature>
<protein>
    <submittedName>
        <fullName evidence="2">Uncharacterized protein</fullName>
    </submittedName>
</protein>
<dbReference type="AlphaFoldDB" id="A0A392V9C3"/>
<name>A0A392V9C3_9FABA</name>
<evidence type="ECO:0000313" key="2">
    <source>
        <dbReference type="EMBL" id="MCI84918.1"/>
    </source>
</evidence>
<keyword evidence="3" id="KW-1185">Reference proteome</keyword>
<evidence type="ECO:0000256" key="1">
    <source>
        <dbReference type="SAM" id="Phobius"/>
    </source>
</evidence>
<keyword evidence="1" id="KW-1133">Transmembrane helix</keyword>
<organism evidence="2 3">
    <name type="scientific">Trifolium medium</name>
    <dbReference type="NCBI Taxonomy" id="97028"/>
    <lineage>
        <taxon>Eukaryota</taxon>
        <taxon>Viridiplantae</taxon>
        <taxon>Streptophyta</taxon>
        <taxon>Embryophyta</taxon>
        <taxon>Tracheophyta</taxon>
        <taxon>Spermatophyta</taxon>
        <taxon>Magnoliopsida</taxon>
        <taxon>eudicotyledons</taxon>
        <taxon>Gunneridae</taxon>
        <taxon>Pentapetalae</taxon>
        <taxon>rosids</taxon>
        <taxon>fabids</taxon>
        <taxon>Fabales</taxon>
        <taxon>Fabaceae</taxon>
        <taxon>Papilionoideae</taxon>
        <taxon>50 kb inversion clade</taxon>
        <taxon>NPAAA clade</taxon>
        <taxon>Hologalegina</taxon>
        <taxon>IRL clade</taxon>
        <taxon>Trifolieae</taxon>
        <taxon>Trifolium</taxon>
    </lineage>
</organism>
<dbReference type="Proteomes" id="UP000265520">
    <property type="component" value="Unassembled WGS sequence"/>
</dbReference>
<dbReference type="EMBL" id="LXQA011102166">
    <property type="protein sequence ID" value="MCI84918.1"/>
    <property type="molecule type" value="Genomic_DNA"/>
</dbReference>